<name>A0AAV5EPT3_ELECO</name>
<evidence type="ECO:0000313" key="1">
    <source>
        <dbReference type="EMBL" id="GJN25344.1"/>
    </source>
</evidence>
<evidence type="ECO:0008006" key="3">
    <source>
        <dbReference type="Google" id="ProtNLM"/>
    </source>
</evidence>
<sequence length="72" mass="8079">MIQHPSHPCTLHRYDCGTFTCDGCGGCGSGTRYRCHNCDCDFDLHVCRVRDIHLPLPWVCLDIPAVCASWGR</sequence>
<proteinExistence type="predicted"/>
<dbReference type="EMBL" id="BQKI01000078">
    <property type="protein sequence ID" value="GJN25344.1"/>
    <property type="molecule type" value="Genomic_DNA"/>
</dbReference>
<dbReference type="AlphaFoldDB" id="A0AAV5EPT3"/>
<protein>
    <recommendedName>
        <fullName evidence="3">DC1 domain-containing protein</fullName>
    </recommendedName>
</protein>
<organism evidence="1 2">
    <name type="scientific">Eleusine coracana subsp. coracana</name>
    <dbReference type="NCBI Taxonomy" id="191504"/>
    <lineage>
        <taxon>Eukaryota</taxon>
        <taxon>Viridiplantae</taxon>
        <taxon>Streptophyta</taxon>
        <taxon>Embryophyta</taxon>
        <taxon>Tracheophyta</taxon>
        <taxon>Spermatophyta</taxon>
        <taxon>Magnoliopsida</taxon>
        <taxon>Liliopsida</taxon>
        <taxon>Poales</taxon>
        <taxon>Poaceae</taxon>
        <taxon>PACMAD clade</taxon>
        <taxon>Chloridoideae</taxon>
        <taxon>Cynodonteae</taxon>
        <taxon>Eleusininae</taxon>
        <taxon>Eleusine</taxon>
    </lineage>
</organism>
<reference evidence="1" key="2">
    <citation type="submission" date="2021-12" db="EMBL/GenBank/DDBJ databases">
        <title>Resequencing data analysis of finger millet.</title>
        <authorList>
            <person name="Hatakeyama M."/>
            <person name="Aluri S."/>
            <person name="Balachadran M.T."/>
            <person name="Sivarajan S.R."/>
            <person name="Poveda L."/>
            <person name="Shimizu-Inatsugi R."/>
            <person name="Schlapbach R."/>
            <person name="Sreeman S.M."/>
            <person name="Shimizu K.K."/>
        </authorList>
    </citation>
    <scope>NUCLEOTIDE SEQUENCE</scope>
</reference>
<accession>A0AAV5EPT3</accession>
<gene>
    <name evidence="1" type="primary">gb13160</name>
    <name evidence="1" type="ORF">PR202_gb13160</name>
</gene>
<dbReference type="Proteomes" id="UP001054889">
    <property type="component" value="Unassembled WGS sequence"/>
</dbReference>
<comment type="caution">
    <text evidence="1">The sequence shown here is derived from an EMBL/GenBank/DDBJ whole genome shotgun (WGS) entry which is preliminary data.</text>
</comment>
<keyword evidence="2" id="KW-1185">Reference proteome</keyword>
<reference evidence="1" key="1">
    <citation type="journal article" date="2018" name="DNA Res.">
        <title>Multiple hybrid de novo genome assembly of finger millet, an orphan allotetraploid crop.</title>
        <authorList>
            <person name="Hatakeyama M."/>
            <person name="Aluri S."/>
            <person name="Balachadran M.T."/>
            <person name="Sivarajan S.R."/>
            <person name="Patrignani A."/>
            <person name="Gruter S."/>
            <person name="Poveda L."/>
            <person name="Shimizu-Inatsugi R."/>
            <person name="Baeten J."/>
            <person name="Francoijs K.J."/>
            <person name="Nataraja K.N."/>
            <person name="Reddy Y.A.N."/>
            <person name="Phadnis S."/>
            <person name="Ravikumar R.L."/>
            <person name="Schlapbach R."/>
            <person name="Sreeman S.M."/>
            <person name="Shimizu K.K."/>
        </authorList>
    </citation>
    <scope>NUCLEOTIDE SEQUENCE</scope>
</reference>
<evidence type="ECO:0000313" key="2">
    <source>
        <dbReference type="Proteomes" id="UP001054889"/>
    </source>
</evidence>